<protein>
    <submittedName>
        <fullName evidence="1">Uncharacterized protein</fullName>
    </submittedName>
</protein>
<proteinExistence type="predicted"/>
<dbReference type="EMBL" id="SKBQ01000009">
    <property type="protein sequence ID" value="TPX06706.1"/>
    <property type="molecule type" value="Genomic_DNA"/>
</dbReference>
<dbReference type="InParanoid" id="A0A507AK97"/>
<dbReference type="OrthoDB" id="3766406at2759"/>
<evidence type="ECO:0000313" key="1">
    <source>
        <dbReference type="EMBL" id="TPX06706.1"/>
    </source>
</evidence>
<reference evidence="1 2" key="1">
    <citation type="submission" date="2019-06" db="EMBL/GenBank/DDBJ databases">
        <title>Draft genome sequence of the filamentous fungus Phialemoniopsis curvata isolated from diesel fuel.</title>
        <authorList>
            <person name="Varaljay V.A."/>
            <person name="Lyon W.J."/>
            <person name="Crouch A.L."/>
            <person name="Drake C.E."/>
            <person name="Hollomon J.M."/>
            <person name="Nadeau L.J."/>
            <person name="Nunn H.S."/>
            <person name="Stevenson B.S."/>
            <person name="Bojanowski C.L."/>
            <person name="Crookes-Goodson W.J."/>
        </authorList>
    </citation>
    <scope>NUCLEOTIDE SEQUENCE [LARGE SCALE GENOMIC DNA]</scope>
    <source>
        <strain evidence="1 2">D216</strain>
    </source>
</reference>
<name>A0A507AK97_9PEZI</name>
<dbReference type="RefSeq" id="XP_030988417.1">
    <property type="nucleotide sequence ID" value="XM_031136366.1"/>
</dbReference>
<evidence type="ECO:0000313" key="2">
    <source>
        <dbReference type="Proteomes" id="UP000319257"/>
    </source>
</evidence>
<gene>
    <name evidence="1" type="ORF">E0L32_002202</name>
</gene>
<organism evidence="1 2">
    <name type="scientific">Thyridium curvatum</name>
    <dbReference type="NCBI Taxonomy" id="1093900"/>
    <lineage>
        <taxon>Eukaryota</taxon>
        <taxon>Fungi</taxon>
        <taxon>Dikarya</taxon>
        <taxon>Ascomycota</taxon>
        <taxon>Pezizomycotina</taxon>
        <taxon>Sordariomycetes</taxon>
        <taxon>Sordariomycetidae</taxon>
        <taxon>Thyridiales</taxon>
        <taxon>Thyridiaceae</taxon>
        <taxon>Thyridium</taxon>
    </lineage>
</organism>
<dbReference type="AlphaFoldDB" id="A0A507AK97"/>
<sequence>MASFLSRSPESLVAVALTCKAAFQESFPAARSRLDHQSREALLLLLEMNLARDLFFCHACTKLHGFKPLLISPGPSGQTVREPQCGHRLVKFRPENLCIGFHHVRLARNARLFGLGNGLLLSQLEAVLKSGTGSTSHPAGWRVSSLAKIVQGELFLRVAHELYQHDKRHRIRMALKKGFQHYICHHMTTHQYLAHPAERGAELPTKLTLITQDSCFLGDPVYAELLHNEPGSCEICLTDYITTVKLRTPDTRASDEEILHVTIVSYHQIGDGHSPLDWKWQTFSTPPSCLRPHDIRRIHQRDSCVWPGIVRRLWAMDELGPTISLSPDNQKWID</sequence>
<dbReference type="Proteomes" id="UP000319257">
    <property type="component" value="Unassembled WGS sequence"/>
</dbReference>
<accession>A0A507AK97</accession>
<dbReference type="GeneID" id="41969649"/>
<dbReference type="STRING" id="1093900.A0A507AK97"/>
<comment type="caution">
    <text evidence="1">The sequence shown here is derived from an EMBL/GenBank/DDBJ whole genome shotgun (WGS) entry which is preliminary data.</text>
</comment>
<keyword evidence="2" id="KW-1185">Reference proteome</keyword>